<sequence>MTSTPEIMAARQPPQLLAALPTEVTKEITGHLAVTSERPMDDFRSLRVTCSFMRCVCGYCVVCQRVVVAQFRDDMSWNELARYTALLTRLTLISNPDTYFFTGIVEFFGEHHDPQPSFHELSCAAMGGHNVAAYLVTLILYKNNGGTSNNDTVRWYIRWIEGEEHSMASDSDGPRMLSNKGCRLCHEQAAFWIGRTIWRKAGEPLPQAPVRGDPSCANSGCGVTFECPQKTLFCSEDCKIHREIVLFQRKLGIDK</sequence>
<gene>
    <name evidence="1" type="ORF">SEVIR_6G137700v2</name>
</gene>
<keyword evidence="2" id="KW-1185">Reference proteome</keyword>
<name>A0A4U6U353_SETVI</name>
<dbReference type="PANTHER" id="PTHR33784:SF10">
    <property type="entry name" value="F-BOX PROTEIN"/>
    <property type="match status" value="1"/>
</dbReference>
<dbReference type="AlphaFoldDB" id="A0A4U6U353"/>
<dbReference type="EMBL" id="CM016557">
    <property type="protein sequence ID" value="TKW09971.1"/>
    <property type="molecule type" value="Genomic_DNA"/>
</dbReference>
<dbReference type="OMA" id="WIGRTIW"/>
<evidence type="ECO:0008006" key="3">
    <source>
        <dbReference type="Google" id="ProtNLM"/>
    </source>
</evidence>
<evidence type="ECO:0000313" key="1">
    <source>
        <dbReference type="EMBL" id="TKW09971.1"/>
    </source>
</evidence>
<protein>
    <recommendedName>
        <fullName evidence="3">F-box domain-containing protein</fullName>
    </recommendedName>
</protein>
<accession>A0A4U6U353</accession>
<evidence type="ECO:0000313" key="2">
    <source>
        <dbReference type="Proteomes" id="UP000298652"/>
    </source>
</evidence>
<dbReference type="PANTHER" id="PTHR33784">
    <property type="entry name" value="OS05G0482100 PROTEIN"/>
    <property type="match status" value="1"/>
</dbReference>
<dbReference type="Proteomes" id="UP000298652">
    <property type="component" value="Chromosome 6"/>
</dbReference>
<organism evidence="1 2">
    <name type="scientific">Setaria viridis</name>
    <name type="common">Green bristlegrass</name>
    <name type="synonym">Setaria italica subsp. viridis</name>
    <dbReference type="NCBI Taxonomy" id="4556"/>
    <lineage>
        <taxon>Eukaryota</taxon>
        <taxon>Viridiplantae</taxon>
        <taxon>Streptophyta</taxon>
        <taxon>Embryophyta</taxon>
        <taxon>Tracheophyta</taxon>
        <taxon>Spermatophyta</taxon>
        <taxon>Magnoliopsida</taxon>
        <taxon>Liliopsida</taxon>
        <taxon>Poales</taxon>
        <taxon>Poaceae</taxon>
        <taxon>PACMAD clade</taxon>
        <taxon>Panicoideae</taxon>
        <taxon>Panicodae</taxon>
        <taxon>Paniceae</taxon>
        <taxon>Cenchrinae</taxon>
        <taxon>Setaria</taxon>
    </lineage>
</organism>
<proteinExistence type="predicted"/>
<reference evidence="1" key="1">
    <citation type="submission" date="2019-03" db="EMBL/GenBank/DDBJ databases">
        <title>WGS assembly of Setaria viridis.</title>
        <authorList>
            <person name="Huang P."/>
            <person name="Jenkins J."/>
            <person name="Grimwood J."/>
            <person name="Barry K."/>
            <person name="Healey A."/>
            <person name="Mamidi S."/>
            <person name="Sreedasyam A."/>
            <person name="Shu S."/>
            <person name="Feldman M."/>
            <person name="Wu J."/>
            <person name="Yu Y."/>
            <person name="Chen C."/>
            <person name="Johnson J."/>
            <person name="Rokhsar D."/>
            <person name="Baxter I."/>
            <person name="Schmutz J."/>
            <person name="Brutnell T."/>
            <person name="Kellogg E."/>
        </authorList>
    </citation>
    <scope>NUCLEOTIDE SEQUENCE [LARGE SCALE GENOMIC DNA]</scope>
</reference>
<dbReference type="Gramene" id="TKW09971">
    <property type="protein sequence ID" value="TKW09971"/>
    <property type="gene ID" value="SEVIR_6G137700v2"/>
</dbReference>
<dbReference type="InterPro" id="IPR040338">
    <property type="entry name" value="At1g67623-like"/>
</dbReference>